<dbReference type="Proteomes" id="UP000292282">
    <property type="component" value="Unassembled WGS sequence"/>
</dbReference>
<sequence length="831" mass="99507">MCIKSKNIEILEYIGLNQSNVVQSLEFMSKILSILDKFSTEEITIFMTTYEYKDTKIKYKNEEIMSLSEIFRKIPTLKNFTSSETFYEFDINILNDTSKLMTISIDSIEYLSFLRAKIKDRNVEMLCKKYIYSQNIINTTVAIFSIILQINKPLKIYNLEYNKILELICKKCIFDFCMNQPEFRKGIVLFFVKNNLFDISIFKVLKDEFIPFNWFKNVETSNSEDKELQYNDLYSLNYKSKINITKDLEENGIENQDTYSLNYKSKINITKDLEENGIENQDTYFLNSQSKIINNEFIEENDHKTGDLYPPNYKSKIIHKENLNEKNHKSEDLYFLYLKSKIIIKEDINEVIKNKIFSDNILLLIFGKKIDFNLFNSEEYLKYALKWEESEIFEYIFEKYLIFYVKYEIKPKREIYRKKYEIFNEIYKFLNQEIENPPILHKLNYFSLEERNKLLEKYIKLYNINEIIETFFDVEIYSNVLKEYLKLNVYKIAKPINFCIIISRIAYSDVNEDLLMEKITSLTKKEMNKFFTLKISLLPFKKWIFSQETLPKRYIEDFFEEIVDKLDFLESELLKSLNFVSNNFLINIFTVFFKSSFCKSVQASIIIKFLEEINLLKNPHKKFTNFVIESQKYYLNEILTDDFFQKEDIISCKKFLDNIFIYLNFTHNLEISTFYDEILIKLKRWCSYHNEVLDDAVRAVLVKNKIHLRPGCKERLYLPRTELGRGLHSVDKEISTKRAAILKVENNNKSHLALIKGFLKVKYRLVEEVTKKSLEEAQLAKLYNEIEKRKLHSKLYNARKNELVSVSDSSRWLKRGNIRPRNEAVFCYIQD</sequence>
<evidence type="ECO:0000313" key="2">
    <source>
        <dbReference type="Proteomes" id="UP000292282"/>
    </source>
</evidence>
<comment type="caution">
    <text evidence="1">The sequence shown here is derived from an EMBL/GenBank/DDBJ whole genome shotgun (WGS) entry which is preliminary data.</text>
</comment>
<dbReference type="VEuPathDB" id="MicrosporidiaDB:CWI38_0339p0010"/>
<accession>A0A4Q9M147</accession>
<protein>
    <submittedName>
        <fullName evidence="1">Uncharacterized protein</fullName>
    </submittedName>
</protein>
<evidence type="ECO:0000313" key="1">
    <source>
        <dbReference type="EMBL" id="TBU13793.1"/>
    </source>
</evidence>
<keyword evidence="2" id="KW-1185">Reference proteome</keyword>
<dbReference type="EMBL" id="PITK01000339">
    <property type="protein sequence ID" value="TBU13793.1"/>
    <property type="molecule type" value="Genomic_DNA"/>
</dbReference>
<gene>
    <name evidence="1" type="ORF">CWI38_0339p0010</name>
</gene>
<reference evidence="1 2" key="1">
    <citation type="submission" date="2017-12" db="EMBL/GenBank/DDBJ databases">
        <authorList>
            <person name="Pombert J.-F."/>
            <person name="Haag K.L."/>
            <person name="Ebert D."/>
        </authorList>
    </citation>
    <scope>NUCLEOTIDE SEQUENCE [LARGE SCALE GENOMIC DNA]</scope>
    <source>
        <strain evidence="1">IL-G-3</strain>
    </source>
</reference>
<dbReference type="AlphaFoldDB" id="A0A4Q9M147"/>
<organism evidence="1 2">
    <name type="scientific">Hamiltosporidium tvaerminnensis</name>
    <dbReference type="NCBI Taxonomy" id="1176355"/>
    <lineage>
        <taxon>Eukaryota</taxon>
        <taxon>Fungi</taxon>
        <taxon>Fungi incertae sedis</taxon>
        <taxon>Microsporidia</taxon>
        <taxon>Dubosqiidae</taxon>
        <taxon>Hamiltosporidium</taxon>
    </lineage>
</organism>
<proteinExistence type="predicted"/>
<feature type="non-terminal residue" evidence="1">
    <location>
        <position position="831"/>
    </location>
</feature>
<name>A0A4Q9M147_9MICR</name>